<evidence type="ECO:0000313" key="3">
    <source>
        <dbReference type="Proteomes" id="UP000035760"/>
    </source>
</evidence>
<evidence type="ECO:0000313" key="2">
    <source>
        <dbReference type="EMBL" id="CDI04551.1"/>
    </source>
</evidence>
<keyword evidence="1" id="KW-0812">Transmembrane</keyword>
<feature type="transmembrane region" description="Helical" evidence="1">
    <location>
        <begin position="15"/>
        <end position="44"/>
    </location>
</feature>
<organism evidence="2 3">
    <name type="scientific">Candidatus Competibacter denitrificans Run_A_D11</name>
    <dbReference type="NCBI Taxonomy" id="1400863"/>
    <lineage>
        <taxon>Bacteria</taxon>
        <taxon>Pseudomonadati</taxon>
        <taxon>Pseudomonadota</taxon>
        <taxon>Gammaproteobacteria</taxon>
        <taxon>Candidatus Competibacteraceae</taxon>
        <taxon>Candidatus Competibacter</taxon>
    </lineage>
</organism>
<protein>
    <submittedName>
        <fullName evidence="2">Uncharacterized protein</fullName>
    </submittedName>
</protein>
<keyword evidence="1" id="KW-1133">Transmembrane helix</keyword>
<accession>W6M961</accession>
<dbReference type="EMBL" id="CBTJ020000112">
    <property type="protein sequence ID" value="CDI04551.1"/>
    <property type="molecule type" value="Genomic_DNA"/>
</dbReference>
<reference evidence="2" key="1">
    <citation type="submission" date="2013-07" db="EMBL/GenBank/DDBJ databases">
        <authorList>
            <person name="McIlroy S."/>
        </authorList>
    </citation>
    <scope>NUCLEOTIDE SEQUENCE [LARGE SCALE GENOMIC DNA]</scope>
    <source>
        <strain evidence="2">Run_A_D11</strain>
    </source>
</reference>
<sequence length="68" mass="7499">MAVAFSFHAFRLYSWYVRLLVLAPFAQFSNALGLPFQFGAFGLLPLGKGFSFLRDAPTLALHSAVYAV</sequence>
<evidence type="ECO:0000256" key="1">
    <source>
        <dbReference type="SAM" id="Phobius"/>
    </source>
</evidence>
<dbReference type="AlphaFoldDB" id="W6M961"/>
<name>W6M961_9GAMM</name>
<proteinExistence type="predicted"/>
<keyword evidence="1" id="KW-0472">Membrane</keyword>
<gene>
    <name evidence="2" type="ORF">BN873_990022</name>
</gene>
<reference evidence="2" key="2">
    <citation type="submission" date="2014-03" db="EMBL/GenBank/DDBJ databases">
        <title>Candidatus Competibacter-lineage genomes retrieved from metagenomes reveal functional metabolic diversity.</title>
        <authorList>
            <person name="McIlroy S.J."/>
            <person name="Albertsen M."/>
            <person name="Andresen E.K."/>
            <person name="Saunders A.M."/>
            <person name="Kristiansen R."/>
            <person name="Stokholm-Bjerregaard M."/>
            <person name="Nielsen K.L."/>
            <person name="Nielsen P.H."/>
        </authorList>
    </citation>
    <scope>NUCLEOTIDE SEQUENCE</scope>
    <source>
        <strain evidence="2">Run_A_D11</strain>
    </source>
</reference>
<comment type="caution">
    <text evidence="2">The sequence shown here is derived from an EMBL/GenBank/DDBJ whole genome shotgun (WGS) entry which is preliminary data.</text>
</comment>
<keyword evidence="3" id="KW-1185">Reference proteome</keyword>
<dbReference type="Proteomes" id="UP000035760">
    <property type="component" value="Unassembled WGS sequence"/>
</dbReference>